<keyword evidence="2" id="KW-0560">Oxidoreductase</keyword>
<comment type="caution">
    <text evidence="5">The sequence shown here is derived from an EMBL/GenBank/DDBJ whole genome shotgun (WGS) entry which is preliminary data.</text>
</comment>
<evidence type="ECO:0000256" key="2">
    <source>
        <dbReference type="ARBA" id="ARBA00023002"/>
    </source>
</evidence>
<dbReference type="InterPro" id="IPR026992">
    <property type="entry name" value="DIOX_N"/>
</dbReference>
<sequence length="113" mass="12989">MDVSAADDGNNSLISIDLSSNDLDNSASLLRQACLDSGFFYVINHGICQELFDELFQQSRKFFEFPLEEKMSVLRNKNFRGYTPLQDQTLDPSKQTKDLLCIEFYYLAKSTIR</sequence>
<organism evidence="5 6">
    <name type="scientific">Taxus chinensis</name>
    <name type="common">Chinese yew</name>
    <name type="synonym">Taxus wallichiana var. chinensis</name>
    <dbReference type="NCBI Taxonomy" id="29808"/>
    <lineage>
        <taxon>Eukaryota</taxon>
        <taxon>Viridiplantae</taxon>
        <taxon>Streptophyta</taxon>
        <taxon>Embryophyta</taxon>
        <taxon>Tracheophyta</taxon>
        <taxon>Spermatophyta</taxon>
        <taxon>Pinopsida</taxon>
        <taxon>Pinidae</taxon>
        <taxon>Conifers II</taxon>
        <taxon>Cupressales</taxon>
        <taxon>Taxaceae</taxon>
        <taxon>Taxus</taxon>
    </lineage>
</organism>
<gene>
    <name evidence="5" type="ORF">KI387_002087</name>
</gene>
<evidence type="ECO:0000256" key="1">
    <source>
        <dbReference type="ARBA" id="ARBA00022723"/>
    </source>
</evidence>
<dbReference type="PANTHER" id="PTHR10209:SF867">
    <property type="entry name" value="2-OXOGLUTARATE (2OG) AND FE(II)-DEPENDENT OXYGENASE SUPERFAMILY PROTEIN"/>
    <property type="match status" value="1"/>
</dbReference>
<accession>A0AA38GUG3</accession>
<dbReference type="EMBL" id="JAHRHJ020000001">
    <property type="protein sequence ID" value="KAH9329979.1"/>
    <property type="molecule type" value="Genomic_DNA"/>
</dbReference>
<dbReference type="GO" id="GO:0046872">
    <property type="term" value="F:metal ion binding"/>
    <property type="evidence" value="ECO:0007669"/>
    <property type="project" value="UniProtKB-KW"/>
</dbReference>
<keyword evidence="6" id="KW-1185">Reference proteome</keyword>
<name>A0AA38GUG3_TAXCH</name>
<dbReference type="Proteomes" id="UP000824469">
    <property type="component" value="Unassembled WGS sequence"/>
</dbReference>
<dbReference type="GO" id="GO:0016491">
    <property type="term" value="F:oxidoreductase activity"/>
    <property type="evidence" value="ECO:0007669"/>
    <property type="project" value="UniProtKB-KW"/>
</dbReference>
<dbReference type="PANTHER" id="PTHR10209">
    <property type="entry name" value="OXIDOREDUCTASE, 2OG-FE II OXYGENASE FAMILY PROTEIN"/>
    <property type="match status" value="1"/>
</dbReference>
<keyword evidence="1" id="KW-0479">Metal-binding</keyword>
<dbReference type="Pfam" id="PF14226">
    <property type="entry name" value="DIOX_N"/>
    <property type="match status" value="1"/>
</dbReference>
<feature type="domain" description="Non-haem dioxygenase N-terminal" evidence="4">
    <location>
        <begin position="16"/>
        <end position="100"/>
    </location>
</feature>
<evidence type="ECO:0000256" key="3">
    <source>
        <dbReference type="ARBA" id="ARBA00023004"/>
    </source>
</evidence>
<reference evidence="5 6" key="1">
    <citation type="journal article" date="2021" name="Nat. Plants">
        <title>The Taxus genome provides insights into paclitaxel biosynthesis.</title>
        <authorList>
            <person name="Xiong X."/>
            <person name="Gou J."/>
            <person name="Liao Q."/>
            <person name="Li Y."/>
            <person name="Zhou Q."/>
            <person name="Bi G."/>
            <person name="Li C."/>
            <person name="Du R."/>
            <person name="Wang X."/>
            <person name="Sun T."/>
            <person name="Guo L."/>
            <person name="Liang H."/>
            <person name="Lu P."/>
            <person name="Wu Y."/>
            <person name="Zhang Z."/>
            <person name="Ro D.K."/>
            <person name="Shang Y."/>
            <person name="Huang S."/>
            <person name="Yan J."/>
        </authorList>
    </citation>
    <scope>NUCLEOTIDE SEQUENCE [LARGE SCALE GENOMIC DNA]</scope>
    <source>
        <strain evidence="5">Ta-2019</strain>
    </source>
</reference>
<dbReference type="InterPro" id="IPR027443">
    <property type="entry name" value="IPNS-like_sf"/>
</dbReference>
<proteinExistence type="predicted"/>
<evidence type="ECO:0000259" key="4">
    <source>
        <dbReference type="Pfam" id="PF14226"/>
    </source>
</evidence>
<dbReference type="Gene3D" id="2.60.120.330">
    <property type="entry name" value="B-lactam Antibiotic, Isopenicillin N Synthase, Chain"/>
    <property type="match status" value="1"/>
</dbReference>
<dbReference type="AlphaFoldDB" id="A0AA38GUG3"/>
<evidence type="ECO:0000313" key="5">
    <source>
        <dbReference type="EMBL" id="KAH9329979.1"/>
    </source>
</evidence>
<evidence type="ECO:0000313" key="6">
    <source>
        <dbReference type="Proteomes" id="UP000824469"/>
    </source>
</evidence>
<protein>
    <recommendedName>
        <fullName evidence="4">Non-haem dioxygenase N-terminal domain-containing protein</fullName>
    </recommendedName>
</protein>
<keyword evidence="3" id="KW-0408">Iron</keyword>
<feature type="non-terminal residue" evidence="5">
    <location>
        <position position="1"/>
    </location>
</feature>
<dbReference type="SUPFAM" id="SSF51197">
    <property type="entry name" value="Clavaminate synthase-like"/>
    <property type="match status" value="1"/>
</dbReference>
<dbReference type="OMA" id="QINDCIF"/>